<evidence type="ECO:0000313" key="3">
    <source>
        <dbReference type="Proteomes" id="UP000572817"/>
    </source>
</evidence>
<evidence type="ECO:0000313" key="2">
    <source>
        <dbReference type="EMBL" id="KAF4313419.1"/>
    </source>
</evidence>
<reference evidence="2" key="1">
    <citation type="submission" date="2020-04" db="EMBL/GenBank/DDBJ databases">
        <title>Genome Assembly and Annotation of Botryosphaeria dothidea sdau 11-99, a Latent Pathogen of Apple Fruit Ring Rot in China.</title>
        <authorList>
            <person name="Yu C."/>
            <person name="Diao Y."/>
            <person name="Lu Q."/>
            <person name="Zhao J."/>
            <person name="Cui S."/>
            <person name="Peng C."/>
            <person name="He B."/>
            <person name="Liu H."/>
        </authorList>
    </citation>
    <scope>NUCLEOTIDE SEQUENCE [LARGE SCALE GENOMIC DNA]</scope>
    <source>
        <strain evidence="2">Sdau11-99</strain>
    </source>
</reference>
<keyword evidence="1" id="KW-0732">Signal</keyword>
<keyword evidence="3" id="KW-1185">Reference proteome</keyword>
<name>A0A8H4N6U4_9PEZI</name>
<accession>A0A8H4N6U4</accession>
<proteinExistence type="predicted"/>
<dbReference type="Proteomes" id="UP000572817">
    <property type="component" value="Unassembled WGS sequence"/>
</dbReference>
<feature type="signal peptide" evidence="1">
    <location>
        <begin position="1"/>
        <end position="17"/>
    </location>
</feature>
<organism evidence="2 3">
    <name type="scientific">Botryosphaeria dothidea</name>
    <dbReference type="NCBI Taxonomy" id="55169"/>
    <lineage>
        <taxon>Eukaryota</taxon>
        <taxon>Fungi</taxon>
        <taxon>Dikarya</taxon>
        <taxon>Ascomycota</taxon>
        <taxon>Pezizomycotina</taxon>
        <taxon>Dothideomycetes</taxon>
        <taxon>Dothideomycetes incertae sedis</taxon>
        <taxon>Botryosphaeriales</taxon>
        <taxon>Botryosphaeriaceae</taxon>
        <taxon>Botryosphaeria</taxon>
    </lineage>
</organism>
<dbReference type="OrthoDB" id="3945132at2759"/>
<comment type="caution">
    <text evidence="2">The sequence shown here is derived from an EMBL/GenBank/DDBJ whole genome shotgun (WGS) entry which is preliminary data.</text>
</comment>
<protein>
    <submittedName>
        <fullName evidence="2">Uncharacterized protein</fullName>
    </submittedName>
</protein>
<dbReference type="EMBL" id="WWBZ02000001">
    <property type="protein sequence ID" value="KAF4313419.1"/>
    <property type="molecule type" value="Genomic_DNA"/>
</dbReference>
<sequence>MRSTSFAILAAATAAAAQTTEISFFYPSANELSYYDYYDIALSVIEVQDADHTVVEFGCASTTTTTSSSSSSSSSAAPTSTDDDYYYYGDSCVFAGGALTATVGPDSFAYTTVVSDNYGYGSDDSYSSYDFTMTMGCTSVDELAYCTYQSAGKDVWSDYCSYSLDYSSDADVSSCVSAHATSVLPASTSALQADEVGTITMTVTAGADKISAGAAASATGASSTRRTKFTVSQTATAVAGGATTTIGGPLGASGSTSASGSAASGSASSTASAAAAMGGAVRNGAAVVGVVGGIVAALAL</sequence>
<feature type="chain" id="PRO_5034816936" evidence="1">
    <location>
        <begin position="18"/>
        <end position="300"/>
    </location>
</feature>
<evidence type="ECO:0000256" key="1">
    <source>
        <dbReference type="SAM" id="SignalP"/>
    </source>
</evidence>
<dbReference type="AlphaFoldDB" id="A0A8H4N6U4"/>
<gene>
    <name evidence="2" type="ORF">GTA08_BOTSDO00984</name>
</gene>